<dbReference type="GO" id="GO:0006629">
    <property type="term" value="P:lipid metabolic process"/>
    <property type="evidence" value="ECO:0007669"/>
    <property type="project" value="InterPro"/>
</dbReference>
<feature type="transmembrane region" description="Helical" evidence="1">
    <location>
        <begin position="12"/>
        <end position="36"/>
    </location>
</feature>
<dbReference type="EMBL" id="LNQE01000874">
    <property type="protein sequence ID" value="KUG23966.1"/>
    <property type="molecule type" value="Genomic_DNA"/>
</dbReference>
<evidence type="ECO:0000256" key="1">
    <source>
        <dbReference type="SAM" id="Phobius"/>
    </source>
</evidence>
<comment type="caution">
    <text evidence="3">The sequence shown here is derived from an EMBL/GenBank/DDBJ whole genome shotgun (WGS) entry which is preliminary data.</text>
</comment>
<dbReference type="InterPro" id="IPR026037">
    <property type="entry name" value="PgpA"/>
</dbReference>
<sequence length="151" mass="16749">MNDKLITFLATGFYSGLSPFAPGTAGTLVGVLICLLCLPMPWILRLIFVIALLTLSIYIAQQAERIYQKKDDQRIVIDEIIGMQIAMLPVAINILNLCAAFVLFRTFDIWKPFPIKNLQGLPGGWGVVIDDVAAGIYAGAILWLLVYLFKF</sequence>
<organism evidence="3">
    <name type="scientific">hydrocarbon metagenome</name>
    <dbReference type="NCBI Taxonomy" id="938273"/>
    <lineage>
        <taxon>unclassified sequences</taxon>
        <taxon>metagenomes</taxon>
        <taxon>ecological metagenomes</taxon>
    </lineage>
</organism>
<accession>A0A0W8FTB4</accession>
<reference evidence="3" key="1">
    <citation type="journal article" date="2015" name="Proc. Natl. Acad. Sci. U.S.A.">
        <title>Networks of energetic and metabolic interactions define dynamics in microbial communities.</title>
        <authorList>
            <person name="Embree M."/>
            <person name="Liu J.K."/>
            <person name="Al-Bassam M.M."/>
            <person name="Zengler K."/>
        </authorList>
    </citation>
    <scope>NUCLEOTIDE SEQUENCE</scope>
</reference>
<keyword evidence="1" id="KW-0472">Membrane</keyword>
<evidence type="ECO:0000313" key="3">
    <source>
        <dbReference type="EMBL" id="KUG23966.1"/>
    </source>
</evidence>
<dbReference type="EC" id="3.1.3.27" evidence="3"/>
<dbReference type="PANTHER" id="PTHR36305">
    <property type="entry name" value="PHOSPHATIDYLGLYCEROPHOSPHATASE A"/>
    <property type="match status" value="1"/>
</dbReference>
<protein>
    <submittedName>
        <fullName evidence="3">Phosphatidylglycerophosphatase a</fullName>
        <ecNumber evidence="3">3.1.3.27</ecNumber>
    </submittedName>
</protein>
<feature type="domain" description="YutG/PgpA" evidence="2">
    <location>
        <begin position="8"/>
        <end position="145"/>
    </location>
</feature>
<gene>
    <name evidence="3" type="ORF">ASZ90_006229</name>
</gene>
<keyword evidence="1" id="KW-1133">Transmembrane helix</keyword>
<dbReference type="PANTHER" id="PTHR36305:SF1">
    <property type="entry name" value="PHOSPHATIDYLGLYCEROPHOSPHATASE A"/>
    <property type="match status" value="1"/>
</dbReference>
<keyword evidence="3" id="KW-0378">Hydrolase</keyword>
<dbReference type="SUPFAM" id="SSF101307">
    <property type="entry name" value="YutG-like"/>
    <property type="match status" value="1"/>
</dbReference>
<feature type="transmembrane region" description="Helical" evidence="1">
    <location>
        <begin position="81"/>
        <end position="104"/>
    </location>
</feature>
<dbReference type="CDD" id="cd06971">
    <property type="entry name" value="PgpA"/>
    <property type="match status" value="1"/>
</dbReference>
<dbReference type="PIRSF" id="PIRSF006162">
    <property type="entry name" value="PgpA"/>
    <property type="match status" value="1"/>
</dbReference>
<name>A0A0W8FTB4_9ZZZZ</name>
<evidence type="ECO:0000259" key="2">
    <source>
        <dbReference type="Pfam" id="PF04608"/>
    </source>
</evidence>
<keyword evidence="1" id="KW-0812">Transmembrane</keyword>
<dbReference type="GO" id="GO:0008962">
    <property type="term" value="F:phosphatidylglycerophosphatase activity"/>
    <property type="evidence" value="ECO:0007669"/>
    <property type="project" value="UniProtKB-EC"/>
</dbReference>
<proteinExistence type="predicted"/>
<dbReference type="InterPro" id="IPR036681">
    <property type="entry name" value="PgpA-like_sf"/>
</dbReference>
<dbReference type="InterPro" id="IPR007686">
    <property type="entry name" value="YutG/PgpA"/>
</dbReference>
<dbReference type="Pfam" id="PF04608">
    <property type="entry name" value="PgpA"/>
    <property type="match status" value="1"/>
</dbReference>
<feature type="transmembrane region" description="Helical" evidence="1">
    <location>
        <begin position="42"/>
        <end position="60"/>
    </location>
</feature>
<feature type="transmembrane region" description="Helical" evidence="1">
    <location>
        <begin position="124"/>
        <end position="149"/>
    </location>
</feature>
<dbReference type="AlphaFoldDB" id="A0A0W8FTB4"/>